<dbReference type="CDD" id="cd06150">
    <property type="entry name" value="YjgF_YER057c_UK114_like_2"/>
    <property type="match status" value="1"/>
</dbReference>
<gene>
    <name evidence="1" type="ORF">IH622_25060</name>
</gene>
<dbReference type="PANTHER" id="PTHR47328">
    <property type="match status" value="1"/>
</dbReference>
<organism evidence="1 2">
    <name type="scientific">Brucella anthropi</name>
    <name type="common">Ochrobactrum anthropi</name>
    <dbReference type="NCBI Taxonomy" id="529"/>
    <lineage>
        <taxon>Bacteria</taxon>
        <taxon>Pseudomonadati</taxon>
        <taxon>Pseudomonadota</taxon>
        <taxon>Alphaproteobacteria</taxon>
        <taxon>Hyphomicrobiales</taxon>
        <taxon>Brucellaceae</taxon>
        <taxon>Brucella/Ochrobactrum group</taxon>
        <taxon>Brucella</taxon>
    </lineage>
</organism>
<dbReference type="InterPro" id="IPR006175">
    <property type="entry name" value="YjgF/YER057c/UK114"/>
</dbReference>
<evidence type="ECO:0000313" key="2">
    <source>
        <dbReference type="Proteomes" id="UP000642265"/>
    </source>
</evidence>
<protein>
    <submittedName>
        <fullName evidence="1">RidA family protein</fullName>
    </submittedName>
</protein>
<dbReference type="EMBL" id="JACZKO010000069">
    <property type="protein sequence ID" value="MBE0564060.1"/>
    <property type="molecule type" value="Genomic_DNA"/>
</dbReference>
<proteinExistence type="predicted"/>
<reference evidence="1" key="2">
    <citation type="submission" date="2020-10" db="EMBL/GenBank/DDBJ databases">
        <title>Enrichment of novel Verrucomicrobia, Bacteroidetes and Krumholzibacteria in an oxygen-limited, methane- and iron-fed bioreactor inoculated with Bothnian Sea sediments.</title>
        <authorList>
            <person name="Martins P.D."/>
            <person name="de Jong A."/>
            <person name="Lenstra W.K."/>
            <person name="van Helmond N.A.G.M."/>
            <person name="Slomp C.P."/>
            <person name="Jetten M.S.M."/>
            <person name="Welte C.U."/>
            <person name="Rasigraf O."/>
        </authorList>
    </citation>
    <scope>NUCLEOTIDE SEQUENCE</scope>
    <source>
        <strain evidence="1">MAG47</strain>
    </source>
</reference>
<comment type="caution">
    <text evidence="1">The sequence shown here is derived from an EMBL/GenBank/DDBJ whole genome shotgun (WGS) entry which is preliminary data.</text>
</comment>
<dbReference type="Pfam" id="PF01042">
    <property type="entry name" value="Ribonuc_L-PSP"/>
    <property type="match status" value="1"/>
</dbReference>
<dbReference type="InterPro" id="IPR035709">
    <property type="entry name" value="YoaB-like"/>
</dbReference>
<evidence type="ECO:0000313" key="1">
    <source>
        <dbReference type="EMBL" id="MBE0564060.1"/>
    </source>
</evidence>
<dbReference type="Gene3D" id="3.30.1330.40">
    <property type="entry name" value="RutC-like"/>
    <property type="match status" value="1"/>
</dbReference>
<accession>A0A8I0TC04</accession>
<sequence>MITRREKTPIMHRIVEHNGVVYLGGVIADDPKGVSMRGQTTQVCAKLDKLLADAGSDRNKVLSATLFITDMSRKQEMNEVWTSWLEARDLPTRATIGVSDLGQDVLIEVVVTAAR</sequence>
<dbReference type="Proteomes" id="UP000642265">
    <property type="component" value="Unassembled WGS sequence"/>
</dbReference>
<name>A0A8I0TC04_BRUAN</name>
<dbReference type="SUPFAM" id="SSF55298">
    <property type="entry name" value="YjgF-like"/>
    <property type="match status" value="1"/>
</dbReference>
<dbReference type="AlphaFoldDB" id="A0A8I0TC04"/>
<reference evidence="1" key="1">
    <citation type="submission" date="2020-09" db="EMBL/GenBank/DDBJ databases">
        <authorList>
            <person name="Dalcin Martins P."/>
        </authorList>
    </citation>
    <scope>NUCLEOTIDE SEQUENCE</scope>
    <source>
        <strain evidence="1">MAG47</strain>
    </source>
</reference>
<dbReference type="PANTHER" id="PTHR47328:SF1">
    <property type="entry name" value="RUTC FAMILY PROTEIN YOAB"/>
    <property type="match status" value="1"/>
</dbReference>
<dbReference type="InterPro" id="IPR035959">
    <property type="entry name" value="RutC-like_sf"/>
</dbReference>